<dbReference type="PANTHER" id="PTHR43252">
    <property type="entry name" value="TRANSCRIPTIONAL REGULATOR YQJI"/>
    <property type="match status" value="1"/>
</dbReference>
<dbReference type="SUPFAM" id="SSF46785">
    <property type="entry name" value="Winged helix' DNA-binding domain"/>
    <property type="match status" value="1"/>
</dbReference>
<sequence>MSVRRGLLAILDQDACYGYQLRAEYARRTGTVLNVGQIYTTLDRLERDGLVERRGTDEAGHTYWGITDAGRAETDRWFTEAETPGGRDEQALKVALAATLPGVDAAAVVAAERRAAHARLSAIDADDDGLEVAAAILREAERSRVVAEIAWLDAVAPLVSAPGSGRTFGVSSDRPRRGRPVRGATQAG</sequence>
<protein>
    <submittedName>
        <fullName evidence="3">PadR family transcriptional regulator</fullName>
    </submittedName>
</protein>
<organism evidence="3 4">
    <name type="scientific">Microbacterium lushaniae</name>
    <dbReference type="NCBI Taxonomy" id="2614639"/>
    <lineage>
        <taxon>Bacteria</taxon>
        <taxon>Bacillati</taxon>
        <taxon>Actinomycetota</taxon>
        <taxon>Actinomycetes</taxon>
        <taxon>Micrococcales</taxon>
        <taxon>Microbacteriaceae</taxon>
        <taxon>Microbacterium</taxon>
    </lineage>
</organism>
<gene>
    <name evidence="3" type="ORF">F6J85_13300</name>
</gene>
<dbReference type="InterPro" id="IPR005149">
    <property type="entry name" value="Tscrpt_reg_PadR_N"/>
</dbReference>
<dbReference type="AlphaFoldDB" id="A0A5J6L6B7"/>
<dbReference type="InterPro" id="IPR036390">
    <property type="entry name" value="WH_DNA-bd_sf"/>
</dbReference>
<name>A0A5J6L6B7_9MICO</name>
<dbReference type="InterPro" id="IPR036388">
    <property type="entry name" value="WH-like_DNA-bd_sf"/>
</dbReference>
<dbReference type="EMBL" id="CP044232">
    <property type="protein sequence ID" value="QEW03967.1"/>
    <property type="molecule type" value="Genomic_DNA"/>
</dbReference>
<dbReference type="RefSeq" id="WP_150925661.1">
    <property type="nucleotide sequence ID" value="NZ_CP044232.1"/>
</dbReference>
<reference evidence="4" key="1">
    <citation type="submission" date="2019-09" db="EMBL/GenBank/DDBJ databases">
        <title>Mumia zhuanghuii sp. nov. isolated from the intestinal contents of plateau pika (Ochotona curzoniae) in the Qinghai-Tibet plateau of China.</title>
        <authorList>
            <person name="Tian Z."/>
        </authorList>
    </citation>
    <scope>NUCLEOTIDE SEQUENCE [LARGE SCALE GENOMIC DNA]</scope>
    <source>
        <strain evidence="4">L-031</strain>
    </source>
</reference>
<keyword evidence="4" id="KW-1185">Reference proteome</keyword>
<accession>A0A5J6L6B7</accession>
<evidence type="ECO:0000259" key="2">
    <source>
        <dbReference type="Pfam" id="PF03551"/>
    </source>
</evidence>
<proteinExistence type="predicted"/>
<dbReference type="Pfam" id="PF03551">
    <property type="entry name" value="PadR"/>
    <property type="match status" value="1"/>
</dbReference>
<feature type="region of interest" description="Disordered" evidence="1">
    <location>
        <begin position="163"/>
        <end position="188"/>
    </location>
</feature>
<evidence type="ECO:0000313" key="3">
    <source>
        <dbReference type="EMBL" id="QEW03967.1"/>
    </source>
</evidence>
<dbReference type="KEGG" id="mlz:F6J85_13300"/>
<dbReference type="Proteomes" id="UP000325516">
    <property type="component" value="Chromosome"/>
</dbReference>
<dbReference type="PANTHER" id="PTHR43252:SF6">
    <property type="entry name" value="NEGATIVE TRANSCRIPTION REGULATOR PADR"/>
    <property type="match status" value="1"/>
</dbReference>
<dbReference type="Gene3D" id="1.10.10.10">
    <property type="entry name" value="Winged helix-like DNA-binding domain superfamily/Winged helix DNA-binding domain"/>
    <property type="match status" value="1"/>
</dbReference>
<evidence type="ECO:0000313" key="4">
    <source>
        <dbReference type="Proteomes" id="UP000325516"/>
    </source>
</evidence>
<feature type="domain" description="Transcription regulator PadR N-terminal" evidence="2">
    <location>
        <begin position="7"/>
        <end position="74"/>
    </location>
</feature>
<evidence type="ECO:0000256" key="1">
    <source>
        <dbReference type="SAM" id="MobiDB-lite"/>
    </source>
</evidence>